<dbReference type="OMA" id="ENARPPN"/>
<comment type="caution">
    <text evidence="2">The sequence shown here is derived from an EMBL/GenBank/DDBJ whole genome shotgun (WGS) entry which is preliminary data.</text>
</comment>
<dbReference type="RefSeq" id="XP_007772090.1">
    <property type="nucleotide sequence ID" value="XM_007773900.1"/>
</dbReference>
<keyword evidence="3" id="KW-1185">Reference proteome</keyword>
<feature type="compositionally biased region" description="Pro residues" evidence="1">
    <location>
        <begin position="526"/>
        <end position="535"/>
    </location>
</feature>
<dbReference type="KEGG" id="cput:CONPUDRAFT_156906"/>
<feature type="compositionally biased region" description="Polar residues" evidence="1">
    <location>
        <begin position="441"/>
        <end position="450"/>
    </location>
</feature>
<feature type="region of interest" description="Disordered" evidence="1">
    <location>
        <begin position="1"/>
        <end position="104"/>
    </location>
</feature>
<dbReference type="EMBL" id="JH711583">
    <property type="protein sequence ID" value="EIW77719.1"/>
    <property type="molecule type" value="Genomic_DNA"/>
</dbReference>
<gene>
    <name evidence="2" type="ORF">CONPUDRAFT_156906</name>
</gene>
<reference evidence="3" key="1">
    <citation type="journal article" date="2012" name="Science">
        <title>The Paleozoic origin of enzymatic lignin decomposition reconstructed from 31 fungal genomes.</title>
        <authorList>
            <person name="Floudas D."/>
            <person name="Binder M."/>
            <person name="Riley R."/>
            <person name="Barry K."/>
            <person name="Blanchette R.A."/>
            <person name="Henrissat B."/>
            <person name="Martinez A.T."/>
            <person name="Otillar R."/>
            <person name="Spatafora J.W."/>
            <person name="Yadav J.S."/>
            <person name="Aerts A."/>
            <person name="Benoit I."/>
            <person name="Boyd A."/>
            <person name="Carlson A."/>
            <person name="Copeland A."/>
            <person name="Coutinho P.M."/>
            <person name="de Vries R.P."/>
            <person name="Ferreira P."/>
            <person name="Findley K."/>
            <person name="Foster B."/>
            <person name="Gaskell J."/>
            <person name="Glotzer D."/>
            <person name="Gorecki P."/>
            <person name="Heitman J."/>
            <person name="Hesse C."/>
            <person name="Hori C."/>
            <person name="Igarashi K."/>
            <person name="Jurgens J.A."/>
            <person name="Kallen N."/>
            <person name="Kersten P."/>
            <person name="Kohler A."/>
            <person name="Kuees U."/>
            <person name="Kumar T.K.A."/>
            <person name="Kuo A."/>
            <person name="LaButti K."/>
            <person name="Larrondo L.F."/>
            <person name="Lindquist E."/>
            <person name="Ling A."/>
            <person name="Lombard V."/>
            <person name="Lucas S."/>
            <person name="Lundell T."/>
            <person name="Martin R."/>
            <person name="McLaughlin D.J."/>
            <person name="Morgenstern I."/>
            <person name="Morin E."/>
            <person name="Murat C."/>
            <person name="Nagy L.G."/>
            <person name="Nolan M."/>
            <person name="Ohm R.A."/>
            <person name="Patyshakuliyeva A."/>
            <person name="Rokas A."/>
            <person name="Ruiz-Duenas F.J."/>
            <person name="Sabat G."/>
            <person name="Salamov A."/>
            <person name="Samejima M."/>
            <person name="Schmutz J."/>
            <person name="Slot J.C."/>
            <person name="St John F."/>
            <person name="Stenlid J."/>
            <person name="Sun H."/>
            <person name="Sun S."/>
            <person name="Syed K."/>
            <person name="Tsang A."/>
            <person name="Wiebenga A."/>
            <person name="Young D."/>
            <person name="Pisabarro A."/>
            <person name="Eastwood D.C."/>
            <person name="Martin F."/>
            <person name="Cullen D."/>
            <person name="Grigoriev I.V."/>
            <person name="Hibbett D.S."/>
        </authorList>
    </citation>
    <scope>NUCLEOTIDE SEQUENCE [LARGE SCALE GENOMIC DNA]</scope>
    <source>
        <strain evidence="3">RWD-64-598 SS2</strain>
    </source>
</reference>
<feature type="compositionally biased region" description="Low complexity" evidence="1">
    <location>
        <begin position="430"/>
        <end position="440"/>
    </location>
</feature>
<name>A0A5M3MEN0_CONPW</name>
<evidence type="ECO:0000313" key="2">
    <source>
        <dbReference type="EMBL" id="EIW77719.1"/>
    </source>
</evidence>
<proteinExistence type="predicted"/>
<feature type="compositionally biased region" description="Basic and acidic residues" evidence="1">
    <location>
        <begin position="621"/>
        <end position="631"/>
    </location>
</feature>
<dbReference type="Proteomes" id="UP000053558">
    <property type="component" value="Unassembled WGS sequence"/>
</dbReference>
<feature type="compositionally biased region" description="Polar residues" evidence="1">
    <location>
        <begin position="488"/>
        <end position="505"/>
    </location>
</feature>
<dbReference type="AlphaFoldDB" id="A0A5M3MEN0"/>
<feature type="compositionally biased region" description="Basic and acidic residues" evidence="1">
    <location>
        <begin position="562"/>
        <end position="573"/>
    </location>
</feature>
<dbReference type="GeneID" id="19203664"/>
<evidence type="ECO:0000256" key="1">
    <source>
        <dbReference type="SAM" id="MobiDB-lite"/>
    </source>
</evidence>
<feature type="compositionally biased region" description="Polar residues" evidence="1">
    <location>
        <begin position="576"/>
        <end position="591"/>
    </location>
</feature>
<feature type="compositionally biased region" description="Low complexity" evidence="1">
    <location>
        <begin position="456"/>
        <end position="471"/>
    </location>
</feature>
<feature type="region of interest" description="Disordered" evidence="1">
    <location>
        <begin position="424"/>
        <end position="668"/>
    </location>
</feature>
<sequence>MSNNGDRIVEQPDPADVARTDGAVAQTHNPELAVPVVAPTHDPAPAAMDKPAAGLGEAASTEATTTDAAPVGAVNTDHAAAPTPDASPAVKKGSSPGKKFQRHPDDPLLYVETLTKGWAQGRTLTFMEGHLEGYRVARSQSYSRARDYTDTVTNEYFNFVPWRKGVLDPIPDGFNPQAVEHLSEIEEDQKAHKIEAMKSSIKAWLDRRIDGAKAAGRPGSKENDVWTRLLKQLSGVPSAKPKKLSAMQFWSKQHYTSLIKADCDSCWDAQKGRLGTNQRSQFREKVTTEYFHRLSEAEQLSWAEKAKQDHTREVAKWNAALSAPIDKSPEARQTAIDTVQTFLSPILDELHEATGFQVAVFLGGPEPRFGGRINVVAMHRGKNIAPSPQRWPAAQPQAHKIALRKFMDFVETCFTEDMKAQSALKKADQSSNPQESSSGSLMGTNEPGDQSKSSHEASGSSALPPSAAPHPNSVTPLPQSDAIPPRSALSQSGENARPPNASQRPANPPQDKSPRGASAVLASSPHIPPSIPKPKPAARKTAASKMPSQPISKSTARKAKRKDVVRSSVKEENEAIYTTSESESAVSTDEQISPPIKKVYNMRRRSIQADEEPSPSQNSDAHAKIQSDRGAAKSPKKTTATEKATKKGPISPTADNESAIVVDQRREQESEGAVIVNKDPRAGVEGTAKAPLSNLNLLINPPAWILHALEYLRLPDILLPIDRRKVDRGGSPTIGARQGWTLPNLYTQLLEEWLRLEQSADFASPQGPAGMLDSKERPREVHWWIARKRLFTVRPSIPDVDKFAGQWWKWWVRLQPEWREIAAPSGPSPSPLPRHGLDGDWSALDKPGINGFLSVVVCLKWWGSETATASNDPLWVTAVEDTKWVMNCIVRARSRRDEPVEKTGKERPAKRQRTV</sequence>
<dbReference type="OrthoDB" id="2803783at2759"/>
<organism evidence="2 3">
    <name type="scientific">Coniophora puteana (strain RWD-64-598)</name>
    <name type="common">Brown rot fungus</name>
    <dbReference type="NCBI Taxonomy" id="741705"/>
    <lineage>
        <taxon>Eukaryota</taxon>
        <taxon>Fungi</taxon>
        <taxon>Dikarya</taxon>
        <taxon>Basidiomycota</taxon>
        <taxon>Agaricomycotina</taxon>
        <taxon>Agaricomycetes</taxon>
        <taxon>Agaricomycetidae</taxon>
        <taxon>Boletales</taxon>
        <taxon>Coniophorineae</taxon>
        <taxon>Coniophoraceae</taxon>
        <taxon>Coniophora</taxon>
    </lineage>
</organism>
<accession>A0A5M3MEN0</accession>
<feature type="compositionally biased region" description="Low complexity" evidence="1">
    <location>
        <begin position="43"/>
        <end position="69"/>
    </location>
</feature>
<evidence type="ECO:0000313" key="3">
    <source>
        <dbReference type="Proteomes" id="UP000053558"/>
    </source>
</evidence>
<feature type="region of interest" description="Disordered" evidence="1">
    <location>
        <begin position="896"/>
        <end position="915"/>
    </location>
</feature>
<protein>
    <submittedName>
        <fullName evidence="2">Uncharacterized protein</fullName>
    </submittedName>
</protein>
<feature type="compositionally biased region" description="Basic and acidic residues" evidence="1">
    <location>
        <begin position="896"/>
        <end position="909"/>
    </location>
</feature>